<dbReference type="AlphaFoldDB" id="A0A367IVF3"/>
<reference evidence="1 2" key="1">
    <citation type="journal article" date="2018" name="G3 (Bethesda)">
        <title>Phylogenetic and Phylogenomic Definition of Rhizopus Species.</title>
        <authorList>
            <person name="Gryganskyi A.P."/>
            <person name="Golan J."/>
            <person name="Dolatabadi S."/>
            <person name="Mondo S."/>
            <person name="Robb S."/>
            <person name="Idnurm A."/>
            <person name="Muszewska A."/>
            <person name="Steczkiewicz K."/>
            <person name="Masonjones S."/>
            <person name="Liao H.L."/>
            <person name="Gajdeczka M.T."/>
            <person name="Anike F."/>
            <person name="Vuek A."/>
            <person name="Anishchenko I.M."/>
            <person name="Voigt K."/>
            <person name="de Hoog G.S."/>
            <person name="Smith M.E."/>
            <person name="Heitman J."/>
            <person name="Vilgalys R."/>
            <person name="Stajich J.E."/>
        </authorList>
    </citation>
    <scope>NUCLEOTIDE SEQUENCE [LARGE SCALE GENOMIC DNA]</scope>
    <source>
        <strain evidence="1 2">LSU 92-RS-03</strain>
    </source>
</reference>
<accession>A0A367IVF3</accession>
<protein>
    <submittedName>
        <fullName evidence="1">Uncharacterized protein</fullName>
    </submittedName>
</protein>
<comment type="caution">
    <text evidence="1">The sequence shown here is derived from an EMBL/GenBank/DDBJ whole genome shotgun (WGS) entry which is preliminary data.</text>
</comment>
<dbReference type="Proteomes" id="UP000253551">
    <property type="component" value="Unassembled WGS sequence"/>
</dbReference>
<dbReference type="EMBL" id="PJQM01005425">
    <property type="protein sequence ID" value="RCH81657.1"/>
    <property type="molecule type" value="Genomic_DNA"/>
</dbReference>
<organism evidence="1 2">
    <name type="scientific">Rhizopus stolonifer</name>
    <name type="common">Rhizopus nigricans</name>
    <dbReference type="NCBI Taxonomy" id="4846"/>
    <lineage>
        <taxon>Eukaryota</taxon>
        <taxon>Fungi</taxon>
        <taxon>Fungi incertae sedis</taxon>
        <taxon>Mucoromycota</taxon>
        <taxon>Mucoromycotina</taxon>
        <taxon>Mucoromycetes</taxon>
        <taxon>Mucorales</taxon>
        <taxon>Mucorineae</taxon>
        <taxon>Rhizopodaceae</taxon>
        <taxon>Rhizopus</taxon>
    </lineage>
</organism>
<keyword evidence="2" id="KW-1185">Reference proteome</keyword>
<dbReference type="OrthoDB" id="2276207at2759"/>
<sequence>MCILRSMFFKDAENKDLFNYVTDIYNNIIKQLPRLPKFMNASKLDEIIKDKDLDERVSKRVEGKNIKGRMLYKLKDNTIGNLRGDTSRTPRGNNYEAKEQMSLSLCLRLNQLNIIFTNLGKRFLSGQQYQQQQVN</sequence>
<evidence type="ECO:0000313" key="1">
    <source>
        <dbReference type="EMBL" id="RCH81657.1"/>
    </source>
</evidence>
<evidence type="ECO:0000313" key="2">
    <source>
        <dbReference type="Proteomes" id="UP000253551"/>
    </source>
</evidence>
<proteinExistence type="predicted"/>
<name>A0A367IVF3_RHIST</name>
<gene>
    <name evidence="1" type="ORF">CU098_003569</name>
</gene>